<dbReference type="AlphaFoldDB" id="A0AAJ5T8K2"/>
<proteinExistence type="predicted"/>
<dbReference type="Proteomes" id="UP000268684">
    <property type="component" value="Chromosome III"/>
</dbReference>
<accession>A0AAJ5T8K2</accession>
<keyword evidence="2" id="KW-1185">Reference proteome</keyword>
<name>A0AAJ5T8K2_9BURK</name>
<evidence type="ECO:0000313" key="2">
    <source>
        <dbReference type="Proteomes" id="UP000268684"/>
    </source>
</evidence>
<evidence type="ECO:0000313" key="1">
    <source>
        <dbReference type="EMBL" id="VBB16699.1"/>
    </source>
</evidence>
<sequence length="223" mass="25134">MFPEIRHQAFRHQRAIVSRCKRLTAHVARQRTHRLCQSTAWARQALDTERPACPFARITSFPDALLLIVGVPARDSIPKSGDTGAPCLLEMTGNRDAVALGSTRRGLPTPGRPHAVPDLAPRIEADVNLVPAGKRRLHVASDVSDEFVHTFRRVVVHRSVSIRDTRSVIGHRAKRRSRQHLSRFAGRLACFASHCPAKSRHHVGHHPQRKPRRCISIPIYRSW</sequence>
<gene>
    <name evidence="1" type="ORF">BSTAB16_6906</name>
</gene>
<organism evidence="1 2">
    <name type="scientific">Burkholderia stabilis</name>
    <dbReference type="NCBI Taxonomy" id="95485"/>
    <lineage>
        <taxon>Bacteria</taxon>
        <taxon>Pseudomonadati</taxon>
        <taxon>Pseudomonadota</taxon>
        <taxon>Betaproteobacteria</taxon>
        <taxon>Burkholderiales</taxon>
        <taxon>Burkholderiaceae</taxon>
        <taxon>Burkholderia</taxon>
        <taxon>Burkholderia cepacia complex</taxon>
    </lineage>
</organism>
<dbReference type="EMBL" id="LR025744">
    <property type="protein sequence ID" value="VBB16699.1"/>
    <property type="molecule type" value="Genomic_DNA"/>
</dbReference>
<protein>
    <submittedName>
        <fullName evidence="1">Uncharacterized protein</fullName>
    </submittedName>
</protein>
<reference evidence="1 2" key="1">
    <citation type="submission" date="2017-11" db="EMBL/GenBank/DDBJ databases">
        <authorList>
            <person name="Seth-Smith MB H."/>
        </authorList>
    </citation>
    <scope>NUCLEOTIDE SEQUENCE [LARGE SCALE GENOMIC DNA]</scope>
    <source>
        <strain evidence="1">E</strain>
    </source>
</reference>